<accession>A0AAD7N327</accession>
<dbReference type="Proteomes" id="UP001215598">
    <property type="component" value="Unassembled WGS sequence"/>
</dbReference>
<dbReference type="EMBL" id="JARKIB010000090">
    <property type="protein sequence ID" value="KAJ7743574.1"/>
    <property type="molecule type" value="Genomic_DNA"/>
</dbReference>
<protein>
    <submittedName>
        <fullName evidence="1">Uncharacterized protein</fullName>
    </submittedName>
</protein>
<dbReference type="AlphaFoldDB" id="A0AAD7N327"/>
<comment type="caution">
    <text evidence="1">The sequence shown here is derived from an EMBL/GenBank/DDBJ whole genome shotgun (WGS) entry which is preliminary data.</text>
</comment>
<evidence type="ECO:0000313" key="2">
    <source>
        <dbReference type="Proteomes" id="UP001215598"/>
    </source>
</evidence>
<keyword evidence="2" id="KW-1185">Reference proteome</keyword>
<dbReference type="InterPro" id="IPR050747">
    <property type="entry name" value="Mitochondrial_chaperone_BCS1"/>
</dbReference>
<sequence length="110" mass="11872">VLGQFIEAAHVHYTNASISHVTVHLTDNYGSWAHAVTKNQCAFSTLILPGGIKELILADAWEFLASEEWYTFAGVPHRRGEPGTGKSSTIHALAGEHGLEIYFISLAAPG</sequence>
<name>A0AAD7N327_9AGAR</name>
<reference evidence="1" key="1">
    <citation type="submission" date="2023-03" db="EMBL/GenBank/DDBJ databases">
        <title>Massive genome expansion in bonnet fungi (Mycena s.s.) driven by repeated elements and novel gene families across ecological guilds.</title>
        <authorList>
            <consortium name="Lawrence Berkeley National Laboratory"/>
            <person name="Harder C.B."/>
            <person name="Miyauchi S."/>
            <person name="Viragh M."/>
            <person name="Kuo A."/>
            <person name="Thoen E."/>
            <person name="Andreopoulos B."/>
            <person name="Lu D."/>
            <person name="Skrede I."/>
            <person name="Drula E."/>
            <person name="Henrissat B."/>
            <person name="Morin E."/>
            <person name="Kohler A."/>
            <person name="Barry K."/>
            <person name="LaButti K."/>
            <person name="Morin E."/>
            <person name="Salamov A."/>
            <person name="Lipzen A."/>
            <person name="Mereny Z."/>
            <person name="Hegedus B."/>
            <person name="Baldrian P."/>
            <person name="Stursova M."/>
            <person name="Weitz H."/>
            <person name="Taylor A."/>
            <person name="Grigoriev I.V."/>
            <person name="Nagy L.G."/>
            <person name="Martin F."/>
            <person name="Kauserud H."/>
        </authorList>
    </citation>
    <scope>NUCLEOTIDE SEQUENCE</scope>
    <source>
        <strain evidence="1">CBHHK182m</strain>
    </source>
</reference>
<dbReference type="SUPFAM" id="SSF52540">
    <property type="entry name" value="P-loop containing nucleoside triphosphate hydrolases"/>
    <property type="match status" value="1"/>
</dbReference>
<dbReference type="Gene3D" id="3.40.50.300">
    <property type="entry name" value="P-loop containing nucleotide triphosphate hydrolases"/>
    <property type="match status" value="1"/>
</dbReference>
<organism evidence="1 2">
    <name type="scientific">Mycena metata</name>
    <dbReference type="NCBI Taxonomy" id="1033252"/>
    <lineage>
        <taxon>Eukaryota</taxon>
        <taxon>Fungi</taxon>
        <taxon>Dikarya</taxon>
        <taxon>Basidiomycota</taxon>
        <taxon>Agaricomycotina</taxon>
        <taxon>Agaricomycetes</taxon>
        <taxon>Agaricomycetidae</taxon>
        <taxon>Agaricales</taxon>
        <taxon>Marasmiineae</taxon>
        <taxon>Mycenaceae</taxon>
        <taxon>Mycena</taxon>
    </lineage>
</organism>
<evidence type="ECO:0000313" key="1">
    <source>
        <dbReference type="EMBL" id="KAJ7743574.1"/>
    </source>
</evidence>
<dbReference type="PANTHER" id="PTHR23070">
    <property type="entry name" value="BCS1 AAA-TYPE ATPASE"/>
    <property type="match status" value="1"/>
</dbReference>
<feature type="non-terminal residue" evidence="1">
    <location>
        <position position="1"/>
    </location>
</feature>
<gene>
    <name evidence="1" type="ORF">B0H16DRAFT_1322628</name>
</gene>
<proteinExistence type="predicted"/>
<dbReference type="InterPro" id="IPR027417">
    <property type="entry name" value="P-loop_NTPase"/>
</dbReference>